<reference evidence="3 4" key="1">
    <citation type="submission" date="2018-11" db="EMBL/GenBank/DDBJ databases">
        <title>Genome assembly of Steccherinum ochraceum LE-BIN_3174, the white-rot fungus of the Steccherinaceae family (The Residual Polyporoid clade, Polyporales, Basidiomycota).</title>
        <authorList>
            <person name="Fedorova T.V."/>
            <person name="Glazunova O.A."/>
            <person name="Landesman E.O."/>
            <person name="Moiseenko K.V."/>
            <person name="Psurtseva N.V."/>
            <person name="Savinova O.S."/>
            <person name="Shakhova N.V."/>
            <person name="Tyazhelova T.V."/>
            <person name="Vasina D.V."/>
        </authorList>
    </citation>
    <scope>NUCLEOTIDE SEQUENCE [LARGE SCALE GENOMIC DNA]</scope>
    <source>
        <strain evidence="3 4">LE-BIN_3174</strain>
    </source>
</reference>
<dbReference type="PROSITE" id="PS50800">
    <property type="entry name" value="SAP"/>
    <property type="match status" value="1"/>
</dbReference>
<evidence type="ECO:0000256" key="1">
    <source>
        <dbReference type="SAM" id="MobiDB-lite"/>
    </source>
</evidence>
<evidence type="ECO:0000259" key="2">
    <source>
        <dbReference type="PROSITE" id="PS50800"/>
    </source>
</evidence>
<dbReference type="AlphaFoldDB" id="A0A4R0RBZ2"/>
<dbReference type="InterPro" id="IPR036361">
    <property type="entry name" value="SAP_dom_sf"/>
</dbReference>
<feature type="domain" description="SAP" evidence="2">
    <location>
        <begin position="40"/>
        <end position="74"/>
    </location>
</feature>
<dbReference type="SMART" id="SM00513">
    <property type="entry name" value="SAP"/>
    <property type="match status" value="1"/>
</dbReference>
<dbReference type="InterPro" id="IPR003034">
    <property type="entry name" value="SAP_dom"/>
</dbReference>
<feature type="compositionally biased region" description="Polar residues" evidence="1">
    <location>
        <begin position="267"/>
        <end position="276"/>
    </location>
</feature>
<evidence type="ECO:0000313" key="3">
    <source>
        <dbReference type="EMBL" id="TCD61879.1"/>
    </source>
</evidence>
<dbReference type="Pfam" id="PF02037">
    <property type="entry name" value="SAP"/>
    <property type="match status" value="1"/>
</dbReference>
<dbReference type="Proteomes" id="UP000292702">
    <property type="component" value="Unassembled WGS sequence"/>
</dbReference>
<dbReference type="SUPFAM" id="SSF68906">
    <property type="entry name" value="SAP domain"/>
    <property type="match status" value="1"/>
</dbReference>
<sequence>MRGSPKKQLPPVVLSLLTLPSAGQKLEEGSEIKVYSLTITNDMTLKVLRPILKSYGLPNSGRRDQVIERLTAFANKRTDWNDLFEPVKKKERGDAKGKRANALSALRTAAKFDVPDASQPTVYNNRYAKGRPSCPGCLSAYTLSRPPVVTAVLVHCADSEKRAAAAANAAALLPIGGESEPAPAPVSNNDENTNDLQAMMSAAGGDEPVKDPTGSQDPNQLQNNALLRAMNRRLADMDHRLNSSLTRLEATVTNTVTSDSKLRNDGTDPQSSTTTEDSADLPPTRSTDLAAALGPIEHQPRDQKIPPEQIPEQYQAQVTLENLVHIYDVRRVPPPPMQYYYKDIDGLLAAWDKEHSESLMLNGRFRYSKNGKGLVYQKAKQVAQVWLKILENDLEAQQWAEMQSYVDDAAAPEDAMDQTD</sequence>
<evidence type="ECO:0000313" key="4">
    <source>
        <dbReference type="Proteomes" id="UP000292702"/>
    </source>
</evidence>
<comment type="caution">
    <text evidence="3">The sequence shown here is derived from an EMBL/GenBank/DDBJ whole genome shotgun (WGS) entry which is preliminary data.</text>
</comment>
<gene>
    <name evidence="3" type="ORF">EIP91_007807</name>
</gene>
<accession>A0A4R0RBZ2</accession>
<dbReference type="STRING" id="92696.A0A4R0RBZ2"/>
<dbReference type="OrthoDB" id="3251176at2759"/>
<protein>
    <recommendedName>
        <fullName evidence="2">SAP domain-containing protein</fullName>
    </recommendedName>
</protein>
<feature type="region of interest" description="Disordered" evidence="1">
    <location>
        <begin position="256"/>
        <end position="285"/>
    </location>
</feature>
<organism evidence="3 4">
    <name type="scientific">Steccherinum ochraceum</name>
    <dbReference type="NCBI Taxonomy" id="92696"/>
    <lineage>
        <taxon>Eukaryota</taxon>
        <taxon>Fungi</taxon>
        <taxon>Dikarya</taxon>
        <taxon>Basidiomycota</taxon>
        <taxon>Agaricomycotina</taxon>
        <taxon>Agaricomycetes</taxon>
        <taxon>Polyporales</taxon>
        <taxon>Steccherinaceae</taxon>
        <taxon>Steccherinum</taxon>
    </lineage>
</organism>
<name>A0A4R0RBZ2_9APHY</name>
<keyword evidence="4" id="KW-1185">Reference proteome</keyword>
<dbReference type="EMBL" id="RWJN01000422">
    <property type="protein sequence ID" value="TCD61879.1"/>
    <property type="molecule type" value="Genomic_DNA"/>
</dbReference>
<proteinExistence type="predicted"/>